<dbReference type="InterPro" id="IPR017941">
    <property type="entry name" value="Rieske_2Fe-2S"/>
</dbReference>
<dbReference type="GO" id="GO:0016491">
    <property type="term" value="F:oxidoreductase activity"/>
    <property type="evidence" value="ECO:0007669"/>
    <property type="project" value="UniProtKB-KW"/>
</dbReference>
<dbReference type="Pfam" id="PF10399">
    <property type="entry name" value="UCR_Fe-S_N"/>
    <property type="match status" value="1"/>
</dbReference>
<reference evidence="23 24" key="1">
    <citation type="submission" date="2019-05" db="EMBL/GenBank/DDBJ databases">
        <title>Ruegeria sp. nov., isolated from tidal flat.</title>
        <authorList>
            <person name="Kim W."/>
        </authorList>
    </citation>
    <scope>NUCLEOTIDE SEQUENCE [LARGE SCALE GENOMIC DNA]</scope>
    <source>
        <strain evidence="23 24">CAU 1488</strain>
    </source>
</reference>
<evidence type="ECO:0000256" key="21">
    <source>
        <dbReference type="RuleBase" id="RU004497"/>
    </source>
</evidence>
<keyword evidence="13 20" id="KW-0249">Electron transport</keyword>
<keyword evidence="15" id="KW-0408">Iron</keyword>
<dbReference type="Pfam" id="PF00355">
    <property type="entry name" value="Rieske"/>
    <property type="match status" value="1"/>
</dbReference>
<dbReference type="InterPro" id="IPR036922">
    <property type="entry name" value="Rieske_2Fe-2S_sf"/>
</dbReference>
<comment type="function">
    <text evidence="1">Component of the ubiquinol-cytochrome c reductase complex (complex III or cytochrome b-c1 complex), which is a respiratory chain that generates an electrochemical potential coupled to ATP synthesis.</text>
</comment>
<dbReference type="InterPro" id="IPR019470">
    <property type="entry name" value="Ubiq_cytC_Rdtase_Fe-S_su_TAT"/>
</dbReference>
<evidence type="ECO:0000256" key="12">
    <source>
        <dbReference type="ARBA" id="ARBA00022967"/>
    </source>
</evidence>
<evidence type="ECO:0000256" key="10">
    <source>
        <dbReference type="ARBA" id="ARBA00022714"/>
    </source>
</evidence>
<keyword evidence="10" id="KW-0001">2Fe-2S</keyword>
<keyword evidence="11" id="KW-0479">Metal-binding</keyword>
<comment type="caution">
    <text evidence="23">The sequence shown here is derived from an EMBL/GenBank/DDBJ whole genome shotgun (WGS) entry which is preliminary data.</text>
</comment>
<keyword evidence="14 20" id="KW-1133">Transmembrane helix</keyword>
<evidence type="ECO:0000256" key="4">
    <source>
        <dbReference type="ARBA" id="ARBA00011649"/>
    </source>
</evidence>
<evidence type="ECO:0000256" key="3">
    <source>
        <dbReference type="ARBA" id="ARBA00010651"/>
    </source>
</evidence>
<evidence type="ECO:0000256" key="8">
    <source>
        <dbReference type="ARBA" id="ARBA00022475"/>
    </source>
</evidence>
<comment type="subcellular location">
    <subcellularLocation>
        <location evidence="2">Cell membrane</location>
        <topology evidence="2">Single-pass membrane protein</topology>
    </subcellularLocation>
</comment>
<dbReference type="PROSITE" id="PS51318">
    <property type="entry name" value="TAT"/>
    <property type="match status" value="1"/>
</dbReference>
<keyword evidence="7 20" id="KW-0813">Transport</keyword>
<sequence length="183" mass="19901">MMSHASTRQQTQESETRRDFLFFATGGAAIVATGAAVWPLINSMNPSADVSALAVVDIDLEGIEAGSRITLKWKGKPVFIDHRTEERIAQARADDNAPMIDPEPDAERVQRPEWLVVVGVCTHLGCIPLGQGGSDSTGNWNGWFCPCHGSHYDTSGRIRKGPAPRNLEMPPYEFVTGTLVKIG</sequence>
<keyword evidence="23" id="KW-0560">Oxidoreductase</keyword>
<dbReference type="Proteomes" id="UP001193035">
    <property type="component" value="Unassembled WGS sequence"/>
</dbReference>
<evidence type="ECO:0000256" key="13">
    <source>
        <dbReference type="ARBA" id="ARBA00022982"/>
    </source>
</evidence>
<evidence type="ECO:0000256" key="5">
    <source>
        <dbReference type="ARBA" id="ARBA00012951"/>
    </source>
</evidence>
<dbReference type="SUPFAM" id="SSF50022">
    <property type="entry name" value="ISP domain"/>
    <property type="match status" value="1"/>
</dbReference>
<comment type="similarity">
    <text evidence="3">Belongs to the Rieske iron-sulfur protein family.</text>
</comment>
<dbReference type="Gene3D" id="1.20.5.510">
    <property type="entry name" value="Single helix bin"/>
    <property type="match status" value="1"/>
</dbReference>
<comment type="catalytic activity">
    <reaction evidence="19 20">
        <text>a quinol + 2 Fe(III)-[cytochrome c](out) = a quinone + 2 Fe(II)-[cytochrome c](out) + 2 H(+)(out)</text>
        <dbReference type="Rhea" id="RHEA:11484"/>
        <dbReference type="Rhea" id="RHEA-COMP:10350"/>
        <dbReference type="Rhea" id="RHEA-COMP:14399"/>
        <dbReference type="ChEBI" id="CHEBI:15378"/>
        <dbReference type="ChEBI" id="CHEBI:24646"/>
        <dbReference type="ChEBI" id="CHEBI:29033"/>
        <dbReference type="ChEBI" id="CHEBI:29034"/>
        <dbReference type="ChEBI" id="CHEBI:132124"/>
        <dbReference type="EC" id="7.1.1.8"/>
    </reaction>
</comment>
<accession>A0ABY2X4Q9</accession>
<dbReference type="InterPro" id="IPR006311">
    <property type="entry name" value="TAT_signal"/>
</dbReference>
<dbReference type="PRINTS" id="PR00162">
    <property type="entry name" value="RIESKE"/>
</dbReference>
<keyword evidence="16" id="KW-0411">Iron-sulfur</keyword>
<evidence type="ECO:0000256" key="7">
    <source>
        <dbReference type="ARBA" id="ARBA00022448"/>
    </source>
</evidence>
<dbReference type="EMBL" id="VCPD01000001">
    <property type="protein sequence ID" value="TMV10386.1"/>
    <property type="molecule type" value="Genomic_DNA"/>
</dbReference>
<gene>
    <name evidence="23" type="primary">petA</name>
    <name evidence="23" type="ORF">FGK63_02735</name>
</gene>
<evidence type="ECO:0000256" key="17">
    <source>
        <dbReference type="ARBA" id="ARBA00023136"/>
    </source>
</evidence>
<dbReference type="EC" id="7.1.1.8" evidence="5 20"/>
<feature type="domain" description="Rieske" evidence="22">
    <location>
        <begin position="88"/>
        <end position="181"/>
    </location>
</feature>
<organism evidence="23 24">
    <name type="scientific">Ruegeria sediminis</name>
    <dbReference type="NCBI Taxonomy" id="2583820"/>
    <lineage>
        <taxon>Bacteria</taxon>
        <taxon>Pseudomonadati</taxon>
        <taxon>Pseudomonadota</taxon>
        <taxon>Alphaproteobacteria</taxon>
        <taxon>Rhodobacterales</taxon>
        <taxon>Roseobacteraceae</taxon>
        <taxon>Ruegeria</taxon>
    </lineage>
</organism>
<evidence type="ECO:0000256" key="9">
    <source>
        <dbReference type="ARBA" id="ARBA00022692"/>
    </source>
</evidence>
<evidence type="ECO:0000256" key="14">
    <source>
        <dbReference type="ARBA" id="ARBA00022989"/>
    </source>
</evidence>
<dbReference type="NCBIfam" id="TIGR01416">
    <property type="entry name" value="Rieske_proteo"/>
    <property type="match status" value="1"/>
</dbReference>
<evidence type="ECO:0000256" key="2">
    <source>
        <dbReference type="ARBA" id="ARBA00004162"/>
    </source>
</evidence>
<comment type="miscellaneous">
    <text evidence="20">The Rieske protein is a high potential 2Fe-2S protein.</text>
</comment>
<evidence type="ECO:0000313" key="23">
    <source>
        <dbReference type="EMBL" id="TMV10386.1"/>
    </source>
</evidence>
<evidence type="ECO:0000256" key="1">
    <source>
        <dbReference type="ARBA" id="ARBA00002444"/>
    </source>
</evidence>
<evidence type="ECO:0000256" key="16">
    <source>
        <dbReference type="ARBA" id="ARBA00023014"/>
    </source>
</evidence>
<dbReference type="PANTHER" id="PTHR10134">
    <property type="entry name" value="CYTOCHROME B-C1 COMPLEX SUBUNIT RIESKE, MITOCHONDRIAL"/>
    <property type="match status" value="1"/>
</dbReference>
<evidence type="ECO:0000256" key="11">
    <source>
        <dbReference type="ARBA" id="ARBA00022723"/>
    </source>
</evidence>
<evidence type="ECO:0000256" key="20">
    <source>
        <dbReference type="RuleBase" id="RU004494"/>
    </source>
</evidence>
<keyword evidence="9 20" id="KW-0812">Transmembrane</keyword>
<evidence type="ECO:0000259" key="22">
    <source>
        <dbReference type="PROSITE" id="PS51296"/>
    </source>
</evidence>
<dbReference type="Gene3D" id="2.102.10.10">
    <property type="entry name" value="Rieske [2Fe-2S] iron-sulphur domain"/>
    <property type="match status" value="1"/>
</dbReference>
<keyword evidence="12" id="KW-1278">Translocase</keyword>
<evidence type="ECO:0000313" key="24">
    <source>
        <dbReference type="Proteomes" id="UP001193035"/>
    </source>
</evidence>
<dbReference type="InterPro" id="IPR005805">
    <property type="entry name" value="Rieske_Fe-S_prot_C"/>
</dbReference>
<proteinExistence type="inferred from homology"/>
<evidence type="ECO:0000256" key="19">
    <source>
        <dbReference type="ARBA" id="ARBA00029351"/>
    </source>
</evidence>
<dbReference type="CDD" id="cd03470">
    <property type="entry name" value="Rieske_cytochrome_bc1"/>
    <property type="match status" value="1"/>
</dbReference>
<evidence type="ECO:0000256" key="6">
    <source>
        <dbReference type="ARBA" id="ARBA00019816"/>
    </source>
</evidence>
<protein>
    <recommendedName>
        <fullName evidence="6 20">Ubiquinol-cytochrome c reductase iron-sulfur subunit</fullName>
        <ecNumber evidence="5 20">7.1.1.8</ecNumber>
    </recommendedName>
</protein>
<comment type="subunit">
    <text evidence="4 21">The main subunits of complex b-c1 are: cytochrome b, cytochrome c1 and the Rieske protein.</text>
</comment>
<dbReference type="InterPro" id="IPR006317">
    <property type="entry name" value="Ubiquinol_cyt_c_Rdtase_Fe-S-su"/>
</dbReference>
<keyword evidence="24" id="KW-1185">Reference proteome</keyword>
<feature type="transmembrane region" description="Helical" evidence="20">
    <location>
        <begin position="20"/>
        <end position="41"/>
    </location>
</feature>
<comment type="cofactor">
    <cofactor evidence="20">
        <name>[2Fe-2S] cluster</name>
        <dbReference type="ChEBI" id="CHEBI:190135"/>
    </cofactor>
    <text evidence="20">Binds 1 [2Fe-2S] cluster per subunit.</text>
</comment>
<keyword evidence="17 20" id="KW-0472">Membrane</keyword>
<evidence type="ECO:0000256" key="15">
    <source>
        <dbReference type="ARBA" id="ARBA00023004"/>
    </source>
</evidence>
<dbReference type="PROSITE" id="PS51296">
    <property type="entry name" value="RIESKE"/>
    <property type="match status" value="1"/>
</dbReference>
<dbReference type="InterPro" id="IPR014349">
    <property type="entry name" value="Rieske_Fe-S_prot"/>
</dbReference>
<name>A0ABY2X4Q9_9RHOB</name>
<keyword evidence="18" id="KW-1015">Disulfide bond</keyword>
<keyword evidence="8" id="KW-1003">Cell membrane</keyword>
<evidence type="ECO:0000256" key="18">
    <source>
        <dbReference type="ARBA" id="ARBA00023157"/>
    </source>
</evidence>